<comment type="subcellular location">
    <subcellularLocation>
        <location evidence="1">Membrane</location>
        <topology evidence="1">Multi-pass membrane protein</topology>
    </subcellularLocation>
</comment>
<dbReference type="OrthoDB" id="10021397at2759"/>
<name>B8M4B6_TALSN</name>
<dbReference type="PhylomeDB" id="B8M4B6"/>
<dbReference type="GeneID" id="8109618"/>
<gene>
    <name evidence="6" type="ORF">TSTA_024360</name>
</gene>
<dbReference type="AlphaFoldDB" id="B8M4B6"/>
<dbReference type="EMBL" id="EQ962654">
    <property type="protein sequence ID" value="EED19111.1"/>
    <property type="molecule type" value="Genomic_DNA"/>
</dbReference>
<feature type="transmembrane region" description="Helical" evidence="5">
    <location>
        <begin position="59"/>
        <end position="81"/>
    </location>
</feature>
<dbReference type="Proteomes" id="UP000001745">
    <property type="component" value="Unassembled WGS sequence"/>
</dbReference>
<keyword evidence="3 5" id="KW-1133">Transmembrane helix</keyword>
<evidence type="ECO:0000256" key="1">
    <source>
        <dbReference type="ARBA" id="ARBA00004141"/>
    </source>
</evidence>
<evidence type="ECO:0000256" key="2">
    <source>
        <dbReference type="ARBA" id="ARBA00022692"/>
    </source>
</evidence>
<dbReference type="VEuPathDB" id="FungiDB:TSTA_024360"/>
<keyword evidence="2 5" id="KW-0812">Transmembrane</keyword>
<dbReference type="PANTHER" id="PTHR23501:SF198">
    <property type="entry name" value="AZOLE RESISTANCE PROTEIN 1-RELATED"/>
    <property type="match status" value="1"/>
</dbReference>
<sequence length="207" mass="22102">MAIVFLSWEYYAGDNAMIHFSMVKAVMGASPLRSGVDLLSLVLSQVVASILSEGLVRKVGYYLQFVIVCGILFTISAALVSTFQADTASENNAIALAVLVFMENFGGAILIVIAETIFNSKLALEMAQYAPDVNVEVVEAAGASGFGDAVPPAQIHGVLRAYNSALTKEFTWPSVVWSQCWLPAGEWGGHQKLNVVMTTNSMTGTAE</sequence>
<evidence type="ECO:0000256" key="4">
    <source>
        <dbReference type="ARBA" id="ARBA00023136"/>
    </source>
</evidence>
<organism evidence="6 7">
    <name type="scientific">Talaromyces stipitatus (strain ATCC 10500 / CBS 375.48 / QM 6759 / NRRL 1006)</name>
    <name type="common">Penicillium stipitatum</name>
    <dbReference type="NCBI Taxonomy" id="441959"/>
    <lineage>
        <taxon>Eukaryota</taxon>
        <taxon>Fungi</taxon>
        <taxon>Dikarya</taxon>
        <taxon>Ascomycota</taxon>
        <taxon>Pezizomycotina</taxon>
        <taxon>Eurotiomycetes</taxon>
        <taxon>Eurotiomycetidae</taxon>
        <taxon>Eurotiales</taxon>
        <taxon>Trichocomaceae</taxon>
        <taxon>Talaromyces</taxon>
        <taxon>Talaromyces sect. Talaromyces</taxon>
    </lineage>
</organism>
<keyword evidence="7" id="KW-1185">Reference proteome</keyword>
<dbReference type="GO" id="GO:0022857">
    <property type="term" value="F:transmembrane transporter activity"/>
    <property type="evidence" value="ECO:0007669"/>
    <property type="project" value="TreeGrafter"/>
</dbReference>
<keyword evidence="4 5" id="KW-0472">Membrane</keyword>
<evidence type="ECO:0000256" key="3">
    <source>
        <dbReference type="ARBA" id="ARBA00022989"/>
    </source>
</evidence>
<evidence type="ECO:0000256" key="5">
    <source>
        <dbReference type="SAM" id="Phobius"/>
    </source>
</evidence>
<evidence type="ECO:0000313" key="7">
    <source>
        <dbReference type="Proteomes" id="UP000001745"/>
    </source>
</evidence>
<dbReference type="RefSeq" id="XP_002479545.1">
    <property type="nucleotide sequence ID" value="XM_002479500.1"/>
</dbReference>
<dbReference type="HOGENOM" id="CLU_1327161_0_0_1"/>
<reference evidence="7" key="1">
    <citation type="journal article" date="2015" name="Genome Announc.">
        <title>Genome sequence of the AIDS-associated pathogen Penicillium marneffei (ATCC18224) and its near taxonomic relative Talaromyces stipitatus (ATCC10500).</title>
        <authorList>
            <person name="Nierman W.C."/>
            <person name="Fedorova-Abrams N.D."/>
            <person name="Andrianopoulos A."/>
        </authorList>
    </citation>
    <scope>NUCLEOTIDE SEQUENCE [LARGE SCALE GENOMIC DNA]</scope>
    <source>
        <strain evidence="7">ATCC 10500 / CBS 375.48 / QM 6759 / NRRL 1006</strain>
    </source>
</reference>
<proteinExistence type="predicted"/>
<dbReference type="InParanoid" id="B8M4B6"/>
<evidence type="ECO:0000313" key="6">
    <source>
        <dbReference type="EMBL" id="EED19111.1"/>
    </source>
</evidence>
<dbReference type="GO" id="GO:0005886">
    <property type="term" value="C:plasma membrane"/>
    <property type="evidence" value="ECO:0007669"/>
    <property type="project" value="TreeGrafter"/>
</dbReference>
<accession>B8M4B6</accession>
<feature type="transmembrane region" description="Helical" evidence="5">
    <location>
        <begin position="93"/>
        <end position="118"/>
    </location>
</feature>
<protein>
    <submittedName>
        <fullName evidence="6">Uncharacterized protein</fullName>
    </submittedName>
</protein>
<dbReference type="PANTHER" id="PTHR23501">
    <property type="entry name" value="MAJOR FACILITATOR SUPERFAMILY"/>
    <property type="match status" value="1"/>
</dbReference>